<accession>A0A2K4ZKZ9</accession>
<dbReference type="Proteomes" id="UP000236311">
    <property type="component" value="Unassembled WGS sequence"/>
</dbReference>
<sequence length="113" mass="13579">MYRQMDIFDFIEKPPESELKPPRTQFEQLFEKVRDPVCLCANCLCEFCVNNAEQSLDRVKPGEMQEPCFNCDDCRVYDGDRRKLNQRKEECVEFVMSDYGARRNRKRIRLIKK</sequence>
<proteinExistence type="predicted"/>
<reference evidence="1 2" key="1">
    <citation type="submission" date="2018-01" db="EMBL/GenBank/DDBJ databases">
        <authorList>
            <person name="Gaut B.S."/>
            <person name="Morton B.R."/>
            <person name="Clegg M.T."/>
            <person name="Duvall M.R."/>
        </authorList>
    </citation>
    <scope>NUCLEOTIDE SEQUENCE [LARGE SCALE GENOMIC DNA]</scope>
    <source>
        <strain evidence="1">GP69</strain>
    </source>
</reference>
<dbReference type="OrthoDB" id="2054716at2"/>
<name>A0A2K4ZKZ9_9FIRM</name>
<organism evidence="1 2">
    <name type="scientific">Acetatifactor muris</name>
    <dbReference type="NCBI Taxonomy" id="879566"/>
    <lineage>
        <taxon>Bacteria</taxon>
        <taxon>Bacillati</taxon>
        <taxon>Bacillota</taxon>
        <taxon>Clostridia</taxon>
        <taxon>Lachnospirales</taxon>
        <taxon>Lachnospiraceae</taxon>
        <taxon>Acetatifactor</taxon>
    </lineage>
</organism>
<gene>
    <name evidence="1" type="ORF">AMURIS_03796</name>
</gene>
<evidence type="ECO:0000313" key="1">
    <source>
        <dbReference type="EMBL" id="SOY31062.1"/>
    </source>
</evidence>
<evidence type="ECO:0000313" key="2">
    <source>
        <dbReference type="Proteomes" id="UP000236311"/>
    </source>
</evidence>
<dbReference type="AlphaFoldDB" id="A0A2K4ZKZ9"/>
<dbReference type="EMBL" id="OFSM01000021">
    <property type="protein sequence ID" value="SOY31062.1"/>
    <property type="molecule type" value="Genomic_DNA"/>
</dbReference>
<keyword evidence="2" id="KW-1185">Reference proteome</keyword>
<dbReference type="RefSeq" id="WP_146040118.1">
    <property type="nucleotide sequence ID" value="NZ_JANJZD010000024.1"/>
</dbReference>
<protein>
    <submittedName>
        <fullName evidence="1">Uncharacterized protein</fullName>
    </submittedName>
</protein>